<dbReference type="KEGG" id="rca:Rcas_2200"/>
<gene>
    <name evidence="2" type="ordered locus">Rcas_2200</name>
</gene>
<dbReference type="Pfam" id="PF01261">
    <property type="entry name" value="AP_endonuc_2"/>
    <property type="match status" value="1"/>
</dbReference>
<dbReference type="InterPro" id="IPR050312">
    <property type="entry name" value="IolE/XylAMocC-like"/>
</dbReference>
<name>A7NLB0_ROSCS</name>
<dbReference type="PANTHER" id="PTHR12110">
    <property type="entry name" value="HYDROXYPYRUVATE ISOMERASE"/>
    <property type="match status" value="1"/>
</dbReference>
<evidence type="ECO:0000313" key="2">
    <source>
        <dbReference type="EMBL" id="ABU58283.1"/>
    </source>
</evidence>
<dbReference type="RefSeq" id="WP_012120707.1">
    <property type="nucleotide sequence ID" value="NC_009767.1"/>
</dbReference>
<dbReference type="Proteomes" id="UP000000263">
    <property type="component" value="Chromosome"/>
</dbReference>
<dbReference type="InterPro" id="IPR036237">
    <property type="entry name" value="Xyl_isomerase-like_sf"/>
</dbReference>
<dbReference type="GO" id="GO:0016853">
    <property type="term" value="F:isomerase activity"/>
    <property type="evidence" value="ECO:0007669"/>
    <property type="project" value="UniProtKB-KW"/>
</dbReference>
<dbReference type="STRING" id="383372.Rcas_2200"/>
<protein>
    <submittedName>
        <fullName evidence="2">Xylose isomerase domain protein TIM barrel</fullName>
    </submittedName>
</protein>
<organism evidence="2 3">
    <name type="scientific">Roseiflexus castenholzii (strain DSM 13941 / HLO8)</name>
    <dbReference type="NCBI Taxonomy" id="383372"/>
    <lineage>
        <taxon>Bacteria</taxon>
        <taxon>Bacillati</taxon>
        <taxon>Chloroflexota</taxon>
        <taxon>Chloroflexia</taxon>
        <taxon>Chloroflexales</taxon>
        <taxon>Roseiflexineae</taxon>
        <taxon>Roseiflexaceae</taxon>
        <taxon>Roseiflexus</taxon>
    </lineage>
</organism>
<dbReference type="SUPFAM" id="SSF51658">
    <property type="entry name" value="Xylose isomerase-like"/>
    <property type="match status" value="1"/>
</dbReference>
<proteinExistence type="predicted"/>
<feature type="domain" description="Xylose isomerase-like TIM barrel" evidence="1">
    <location>
        <begin position="26"/>
        <end position="267"/>
    </location>
</feature>
<dbReference type="InterPro" id="IPR013022">
    <property type="entry name" value="Xyl_isomerase-like_TIM-brl"/>
</dbReference>
<dbReference type="OrthoDB" id="9815124at2"/>
<keyword evidence="2" id="KW-0413">Isomerase</keyword>
<dbReference type="PANTHER" id="PTHR12110:SF53">
    <property type="entry name" value="BLR5974 PROTEIN"/>
    <property type="match status" value="1"/>
</dbReference>
<reference evidence="2 3" key="1">
    <citation type="submission" date="2007-08" db="EMBL/GenBank/DDBJ databases">
        <title>Complete sequence of Roseiflexus castenholzii DSM 13941.</title>
        <authorList>
            <consortium name="US DOE Joint Genome Institute"/>
            <person name="Copeland A."/>
            <person name="Lucas S."/>
            <person name="Lapidus A."/>
            <person name="Barry K."/>
            <person name="Glavina del Rio T."/>
            <person name="Dalin E."/>
            <person name="Tice H."/>
            <person name="Pitluck S."/>
            <person name="Thompson L.S."/>
            <person name="Brettin T."/>
            <person name="Bruce D."/>
            <person name="Detter J.C."/>
            <person name="Han C."/>
            <person name="Tapia R."/>
            <person name="Schmutz J."/>
            <person name="Larimer F."/>
            <person name="Land M."/>
            <person name="Hauser L."/>
            <person name="Kyrpides N."/>
            <person name="Mikhailova N."/>
            <person name="Bryant D.A."/>
            <person name="Hanada S."/>
            <person name="Tsukatani Y."/>
            <person name="Richardson P."/>
        </authorList>
    </citation>
    <scope>NUCLEOTIDE SEQUENCE [LARGE SCALE GENOMIC DNA]</scope>
    <source>
        <strain evidence="3">DSM 13941 / HLO8</strain>
    </source>
</reference>
<evidence type="ECO:0000313" key="3">
    <source>
        <dbReference type="Proteomes" id="UP000000263"/>
    </source>
</evidence>
<dbReference type="EMBL" id="CP000804">
    <property type="protein sequence ID" value="ABU58283.1"/>
    <property type="molecule type" value="Genomic_DNA"/>
</dbReference>
<dbReference type="Gene3D" id="3.20.20.150">
    <property type="entry name" value="Divalent-metal-dependent TIM barrel enzymes"/>
    <property type="match status" value="1"/>
</dbReference>
<accession>A7NLB0</accession>
<dbReference type="HOGENOM" id="CLU_050006_2_2_0"/>
<dbReference type="eggNOG" id="COG1082">
    <property type="taxonomic scope" value="Bacteria"/>
</dbReference>
<sequence>MTTDHVRLSAFGDEIADDLTEQLDMLQSEGIGAIEVRKVWGRNILDLAPDDLHRLRELLDARGFVVSAIGSPIGKSPITAPRSFEQERLERAIVAAEALGTRIIRIFSFHLPADKAHIYRDEVIERITALTKRAAASGILLVHENESGIYGDTAERCRDLLAAIGSPSLRAAFDPANFVQCRVHPMRDAWPLLADFVVHVHIKDALFADGSVRPAGEGDGDIPSLLAALRMRDYRGYLTIEPHLQAVDASGNLSRVEGMRVAIRALRRLMEESARVPFQALRRLAPGP</sequence>
<evidence type="ECO:0000259" key="1">
    <source>
        <dbReference type="Pfam" id="PF01261"/>
    </source>
</evidence>
<dbReference type="AlphaFoldDB" id="A7NLB0"/>
<keyword evidence="3" id="KW-1185">Reference proteome</keyword>